<evidence type="ECO:0000313" key="3">
    <source>
        <dbReference type="Proteomes" id="UP000199149"/>
    </source>
</evidence>
<keyword evidence="3" id="KW-1185">Reference proteome</keyword>
<dbReference type="AlphaFoldDB" id="A0A1I4WMX2"/>
<evidence type="ECO:0000313" key="2">
    <source>
        <dbReference type="EMBL" id="SFN14500.1"/>
    </source>
</evidence>
<dbReference type="InterPro" id="IPR025334">
    <property type="entry name" value="DUF4240"/>
</dbReference>
<gene>
    <name evidence="2" type="ORF">SAMN05421738_10777</name>
</gene>
<organism evidence="2 3">
    <name type="scientific">Algoriella xinjiangensis</name>
    <dbReference type="NCBI Taxonomy" id="684065"/>
    <lineage>
        <taxon>Bacteria</taxon>
        <taxon>Pseudomonadati</taxon>
        <taxon>Bacteroidota</taxon>
        <taxon>Flavobacteriia</taxon>
        <taxon>Flavobacteriales</taxon>
        <taxon>Weeksellaceae</taxon>
        <taxon>Algoriella</taxon>
    </lineage>
</organism>
<name>A0A1I4WMX2_9FLAO</name>
<feature type="domain" description="DUF4240" evidence="1">
    <location>
        <begin position="23"/>
        <end position="147"/>
    </location>
</feature>
<reference evidence="3" key="1">
    <citation type="submission" date="2016-10" db="EMBL/GenBank/DDBJ databases">
        <authorList>
            <person name="Varghese N."/>
            <person name="Submissions S."/>
        </authorList>
    </citation>
    <scope>NUCLEOTIDE SEQUENCE [LARGE SCALE GENOMIC DNA]</scope>
    <source>
        <strain evidence="3">XJ109</strain>
    </source>
</reference>
<evidence type="ECO:0000259" key="1">
    <source>
        <dbReference type="Pfam" id="PF14024"/>
    </source>
</evidence>
<dbReference type="Proteomes" id="UP000199149">
    <property type="component" value="Unassembled WGS sequence"/>
</dbReference>
<dbReference type="RefSeq" id="WP_092908134.1">
    <property type="nucleotide sequence ID" value="NZ_FOUZ01000007.1"/>
</dbReference>
<protein>
    <recommendedName>
        <fullName evidence="1">DUF4240 domain-containing protein</fullName>
    </recommendedName>
</protein>
<proteinExistence type="predicted"/>
<dbReference type="Pfam" id="PF14024">
    <property type="entry name" value="DUF4240"/>
    <property type="match status" value="1"/>
</dbReference>
<sequence>MDFLDDLLNSSTLPTERISQMLDEDLFWQIIENSLIDADNLHDQEKYLSKELENLVAEDIIGFQLRLEYNLYLLHTPEAWCAACIMNDDTDVHHFFYFKSWVISQGQEMFEKTILHPDNLAEYFDEGFNDDDLYEFENFNMIADNVFYEKFEHKIIDFIDKNFFQYLTQNSPKPEFDWDDENLASLQAICPTLFQIFVEDYSPEDEDYDDEEDEDFDDE</sequence>
<dbReference type="EMBL" id="FOUZ01000007">
    <property type="protein sequence ID" value="SFN14500.1"/>
    <property type="molecule type" value="Genomic_DNA"/>
</dbReference>
<dbReference type="OrthoDB" id="6200718at2"/>
<accession>A0A1I4WMX2</accession>
<dbReference type="STRING" id="684065.SAMN05421738_10777"/>